<evidence type="ECO:0000313" key="1">
    <source>
        <dbReference type="EMBL" id="EJD40965.1"/>
    </source>
</evidence>
<dbReference type="Gene3D" id="2.40.70.10">
    <property type="entry name" value="Acid Proteases"/>
    <property type="match status" value="1"/>
</dbReference>
<dbReference type="Proteomes" id="UP000006514">
    <property type="component" value="Unassembled WGS sequence"/>
</dbReference>
<sequence>MSTPQRHDFLFYLDAPKVDRLEDAPRLTGRRQPYPDDFSPAESFWNIVEITDHKGYYGNLGCMGYAVGLHICSLKNIENYKSTAVRHGAKWVLLEDSWGRPQIVRLLLDTGCRDSWTFSDVKKEQYMTDNSPTRPHNTKWSECGFDAARLYENKPTFPRPPPDMMDDDQRTEITYGIVEASGSLYAAQTICMLRVPNKQDVQIAGFPIAVALSSDPEILWRFDHGVLGLGPGQYSSSQFGRNVRWKSKSPQFWISFGHPDHDRNVTFIVFGSFYHPSPWADNLLESNFTHVPLDDGTSTGGLWTLKLLSIIIQHADESVDEQPFDVGGTVVVDSAASQSYLPARTAFDINDYLSGVQLTPRDQVVLVFGDSGHGEIRIKGQAQRFFNSPLPASDIPDTNMGTSGTVFILGVNLFRTFIVGFHEGAASSISFFPQRFTEPLR</sequence>
<name>J0LJZ9_AURST</name>
<accession>J0LJZ9</accession>
<keyword evidence="2" id="KW-1185">Reference proteome</keyword>
<proteinExistence type="predicted"/>
<dbReference type="InterPro" id="IPR021109">
    <property type="entry name" value="Peptidase_aspartic_dom_sf"/>
</dbReference>
<dbReference type="AlphaFoldDB" id="J0LJZ9"/>
<protein>
    <recommendedName>
        <fullName evidence="3">Acid protease</fullName>
    </recommendedName>
</protein>
<gene>
    <name evidence="1" type="ORF">AURDEDRAFT_127350</name>
</gene>
<reference evidence="2" key="1">
    <citation type="journal article" date="2012" name="Science">
        <title>The Paleozoic origin of enzymatic lignin decomposition reconstructed from 31 fungal genomes.</title>
        <authorList>
            <person name="Floudas D."/>
            <person name="Binder M."/>
            <person name="Riley R."/>
            <person name="Barry K."/>
            <person name="Blanchette R.A."/>
            <person name="Henrissat B."/>
            <person name="Martinez A.T."/>
            <person name="Otillar R."/>
            <person name="Spatafora J.W."/>
            <person name="Yadav J.S."/>
            <person name="Aerts A."/>
            <person name="Benoit I."/>
            <person name="Boyd A."/>
            <person name="Carlson A."/>
            <person name="Copeland A."/>
            <person name="Coutinho P.M."/>
            <person name="de Vries R.P."/>
            <person name="Ferreira P."/>
            <person name="Findley K."/>
            <person name="Foster B."/>
            <person name="Gaskell J."/>
            <person name="Glotzer D."/>
            <person name="Gorecki P."/>
            <person name="Heitman J."/>
            <person name="Hesse C."/>
            <person name="Hori C."/>
            <person name="Igarashi K."/>
            <person name="Jurgens J.A."/>
            <person name="Kallen N."/>
            <person name="Kersten P."/>
            <person name="Kohler A."/>
            <person name="Kuees U."/>
            <person name="Kumar T.K.A."/>
            <person name="Kuo A."/>
            <person name="LaButti K."/>
            <person name="Larrondo L.F."/>
            <person name="Lindquist E."/>
            <person name="Ling A."/>
            <person name="Lombard V."/>
            <person name="Lucas S."/>
            <person name="Lundell T."/>
            <person name="Martin R."/>
            <person name="McLaughlin D.J."/>
            <person name="Morgenstern I."/>
            <person name="Morin E."/>
            <person name="Murat C."/>
            <person name="Nagy L.G."/>
            <person name="Nolan M."/>
            <person name="Ohm R.A."/>
            <person name="Patyshakuliyeva A."/>
            <person name="Rokas A."/>
            <person name="Ruiz-Duenas F.J."/>
            <person name="Sabat G."/>
            <person name="Salamov A."/>
            <person name="Samejima M."/>
            <person name="Schmutz J."/>
            <person name="Slot J.C."/>
            <person name="St John F."/>
            <person name="Stenlid J."/>
            <person name="Sun H."/>
            <person name="Sun S."/>
            <person name="Syed K."/>
            <person name="Tsang A."/>
            <person name="Wiebenga A."/>
            <person name="Young D."/>
            <person name="Pisabarro A."/>
            <person name="Eastwood D.C."/>
            <person name="Martin F."/>
            <person name="Cullen D."/>
            <person name="Grigoriev I.V."/>
            <person name="Hibbett D.S."/>
        </authorList>
    </citation>
    <scope>NUCLEOTIDE SEQUENCE [LARGE SCALE GENOMIC DNA]</scope>
    <source>
        <strain evidence="2">TFB10046</strain>
    </source>
</reference>
<dbReference type="SUPFAM" id="SSF50630">
    <property type="entry name" value="Acid proteases"/>
    <property type="match status" value="1"/>
</dbReference>
<dbReference type="EMBL" id="JH687797">
    <property type="protein sequence ID" value="EJD40965.1"/>
    <property type="molecule type" value="Genomic_DNA"/>
</dbReference>
<dbReference type="KEGG" id="adl:AURDEDRAFT_127350"/>
<evidence type="ECO:0008006" key="3">
    <source>
        <dbReference type="Google" id="ProtNLM"/>
    </source>
</evidence>
<evidence type="ECO:0000313" key="2">
    <source>
        <dbReference type="Proteomes" id="UP000006514"/>
    </source>
</evidence>
<organism evidence="1 2">
    <name type="scientific">Auricularia subglabra (strain TFB-10046 / SS5)</name>
    <name type="common">White-rot fungus</name>
    <name type="synonym">Auricularia delicata (strain TFB10046)</name>
    <dbReference type="NCBI Taxonomy" id="717982"/>
    <lineage>
        <taxon>Eukaryota</taxon>
        <taxon>Fungi</taxon>
        <taxon>Dikarya</taxon>
        <taxon>Basidiomycota</taxon>
        <taxon>Agaricomycotina</taxon>
        <taxon>Agaricomycetes</taxon>
        <taxon>Auriculariales</taxon>
        <taxon>Auriculariaceae</taxon>
        <taxon>Auricularia</taxon>
    </lineage>
</organism>
<dbReference type="InParanoid" id="J0LJZ9"/>